<accession>A0ABV0JU98</accession>
<feature type="region of interest" description="Disordered" evidence="2">
    <location>
        <begin position="1361"/>
        <end position="1397"/>
    </location>
</feature>
<feature type="compositionally biased region" description="Low complexity" evidence="2">
    <location>
        <begin position="533"/>
        <end position="544"/>
    </location>
</feature>
<gene>
    <name evidence="4" type="ORF">NDI37_17335</name>
</gene>
<feature type="compositionally biased region" description="Basic and acidic residues" evidence="2">
    <location>
        <begin position="615"/>
        <end position="634"/>
    </location>
</feature>
<feature type="compositionally biased region" description="Basic and acidic residues" evidence="2">
    <location>
        <begin position="300"/>
        <end position="314"/>
    </location>
</feature>
<protein>
    <submittedName>
        <fullName evidence="4">DUF4157 domain-containing protein</fullName>
    </submittedName>
</protein>
<sequence length="1722" mass="184131">MSEIAPPQTKAASTPLPPAREVQPELMRSRPFAEETTQTTASSGVATALATPDPPPPPDLSQLETERRCGFDFSRVKVSGAPPVVQPKLVIGKPGDKYEQEADSMAAQVMAMPEPAVPQVQSKLFGKVSDRNIQRSSQTQAAFPEPNALIKRITAPDKRQQQQQPIQTNSLLQRSIAASNDASRHLESRLSSSKGGGSPLSEEVRSFMEPRFGADLSSVRTHTDSNAIQMNKELGAQAFAHGSNIYFAEGKSPGKDELTAHELTHTIQQGGGLPVKTFSNQPHKGNKLQAKVDFSQPSIHLKENRQEQPVKEAELAPQAAPSSPTADVTPAGQQAKSIATPAKTIEKPAGGGAGAPSIPAGSSEGGAAVTSPEGIKQAVSDGAAIASSGINGVSAATSSEGGAAVASPEGIKQAVSDGAAIASSGMDGGSGSTFSEGGGAVASPEGIKQAVSDGAGITGSGMDGGSGSTSSEDGGAIASPEGIKQAVSDGAGITGSGMDGESSATSPENDPGFKAVANRTKSVAQQQKQHQPAGAKSAEAQAAAVPPGNEVESQAQDKQVQEMNQQQPGQFNAATFKAALMEKIAAVTPQTLEEADNFKNNNKIDSVKGELSSKVTEEKKQASGPIEEKAKEQPDTSGIAPKPVTPLTPEKAGSPPSDIGAEKAAPKPKPASEVSLQEGSQSLDQQMIEANVTEEQLASSNEPQFQGALKAKKDAQTNAVTAPQEYRQQEQGILKQAQAEAQTTAQTQLQAMHGSKEQVLAQVLGSQGETKTKDEQERANVATKINGFYETTKSEVETILNNLDNEVIGKFDAGAAAAKQKFETFVAPYMEDYKERYDGLLGAGRWLIDKLLDVPPEVTAFFKEGRELYLAEMDKTINDIANHVATQLNQAKQKITEGKQQIHDYVVKLPENLRQVGQEAAQDIGSKFDELEQSVDNKQNELVDSLAQKYNENLQQLDAQLEEMKASNRTWMDKALDAVAAAIKTIAELKNLLMGVLAKAAGAIEKIILDPIGFLGNLVSGLKQGFENFMGNILEHLKKGMLGWLTGAMAGAGISMPETLDMKGIFSLVTQVLGTVYENIRPRAVKRMGENAVNFLESNFEMFVILKNEGIAGLWQSIQDQVGDLKVMVIDNIQNFVVDGIIKGGVMWVLSLLNPASAFVKACKAIYDIIMFFIERGSQIAELVNAVMESVTAIASGAVGGAAKLVENALSKALPVVISFMASLLNLGGISEKIQAIVQKVRQPIEKAIDWVISQAVTFAKKIGGKLGFGKDKKGKDNKDNKDGKLEDSEVGKTINFNAESESHRLWITTQGTSVTVMVASSPGSVEAKLNEWEGKLDTLAEDKRPQAKTLLATARQHLGNTEKEAQEAAKEIQEAKQKPNDQAVSEAEQADNQAEAAEQVLAQTMQQLFHYFGDQNSKLAEFFGVKEPFNAGNGESHSIYYEDRGGQPTLIVASTPRSIYDFLDFYTNEYDVKPQSPKGKLIVEIRSYLKQAIEPVVIEVNAAEKKKDTATQNSKQRKLLEKNTVLAQKLRELLAGDRDVGKIIDSYLLEGLTGTYSGIPNPHGDQLTPDHQPQAAILEWAAQQDFFDASGNMVRRAAGRARPGYAINLYENRHKEGRTYGPKGGQTKDAFINKASNKLVGVKAKQKKRDIVVDLMKVELAADVDAMKGVVGRANTNSVWDDINALNITQKEKNDLINKIRTNVLSGENQIASQDMESLKN</sequence>
<feature type="compositionally biased region" description="Polar residues" evidence="2">
    <location>
        <begin position="693"/>
        <end position="704"/>
    </location>
</feature>
<feature type="region of interest" description="Disordered" evidence="2">
    <location>
        <begin position="128"/>
        <end position="147"/>
    </location>
</feature>
<dbReference type="Proteomes" id="UP001442494">
    <property type="component" value="Unassembled WGS sequence"/>
</dbReference>
<evidence type="ECO:0000256" key="1">
    <source>
        <dbReference type="SAM" id="Coils"/>
    </source>
</evidence>
<dbReference type="InterPro" id="IPR025295">
    <property type="entry name" value="eCIS_core_dom"/>
</dbReference>
<feature type="region of interest" description="Disordered" evidence="2">
    <location>
        <begin position="269"/>
        <end position="374"/>
    </location>
</feature>
<feature type="domain" description="eCIS core" evidence="3">
    <location>
        <begin position="199"/>
        <end position="272"/>
    </location>
</feature>
<feature type="compositionally biased region" description="Low complexity" evidence="2">
    <location>
        <begin position="355"/>
        <end position="368"/>
    </location>
</feature>
<feature type="region of interest" description="Disordered" evidence="2">
    <location>
        <begin position="421"/>
        <end position="571"/>
    </location>
</feature>
<keyword evidence="1" id="KW-0175">Coiled coil</keyword>
<dbReference type="Gene3D" id="1.20.120.20">
    <property type="entry name" value="Apolipoprotein"/>
    <property type="match status" value="1"/>
</dbReference>
<feature type="compositionally biased region" description="Polar residues" evidence="2">
    <location>
        <begin position="35"/>
        <end position="45"/>
    </location>
</feature>
<feature type="region of interest" description="Disordered" evidence="2">
    <location>
        <begin position="154"/>
        <end position="206"/>
    </location>
</feature>
<feature type="region of interest" description="Disordered" evidence="2">
    <location>
        <begin position="590"/>
        <end position="718"/>
    </location>
</feature>
<evidence type="ECO:0000256" key="2">
    <source>
        <dbReference type="SAM" id="MobiDB-lite"/>
    </source>
</evidence>
<dbReference type="RefSeq" id="WP_199295443.1">
    <property type="nucleotide sequence ID" value="NZ_JAMPKK010000039.1"/>
</dbReference>
<keyword evidence="5" id="KW-1185">Reference proteome</keyword>
<dbReference type="PANTHER" id="PTHR34491">
    <property type="entry name" value="A-TYPE INCLUSION PROTEIN, PUTATIVE-RELATED"/>
    <property type="match status" value="1"/>
</dbReference>
<feature type="coiled-coil region" evidence="1">
    <location>
        <begin position="921"/>
        <end position="992"/>
    </location>
</feature>
<feature type="compositionally biased region" description="Polar residues" evidence="2">
    <location>
        <begin position="165"/>
        <end position="181"/>
    </location>
</feature>
<feature type="compositionally biased region" description="Gly residues" evidence="2">
    <location>
        <begin position="426"/>
        <end position="440"/>
    </location>
</feature>
<evidence type="ECO:0000313" key="5">
    <source>
        <dbReference type="Proteomes" id="UP001442494"/>
    </source>
</evidence>
<evidence type="ECO:0000259" key="3">
    <source>
        <dbReference type="Pfam" id="PF13699"/>
    </source>
</evidence>
<dbReference type="EMBL" id="JAMPKK010000039">
    <property type="protein sequence ID" value="MEP0866227.1"/>
    <property type="molecule type" value="Genomic_DNA"/>
</dbReference>
<name>A0ABV0JU98_9CYAN</name>
<organism evidence="4 5">
    <name type="scientific">Funiculus sociatus GB2-A5</name>
    <dbReference type="NCBI Taxonomy" id="2933946"/>
    <lineage>
        <taxon>Bacteria</taxon>
        <taxon>Bacillati</taxon>
        <taxon>Cyanobacteriota</taxon>
        <taxon>Cyanophyceae</taxon>
        <taxon>Coleofasciculales</taxon>
        <taxon>Coleofasciculaceae</taxon>
        <taxon>Funiculus</taxon>
    </lineage>
</organism>
<feature type="compositionally biased region" description="Basic and acidic residues" evidence="2">
    <location>
        <begin position="1361"/>
        <end position="1380"/>
    </location>
</feature>
<dbReference type="PANTHER" id="PTHR34491:SF74">
    <property type="entry name" value="DUF4456 DOMAIN-CONTAINING PROTEIN"/>
    <property type="match status" value="1"/>
</dbReference>
<feature type="region of interest" description="Disordered" evidence="2">
    <location>
        <begin position="1"/>
        <end position="68"/>
    </location>
</feature>
<feature type="compositionally biased region" description="Polar residues" evidence="2">
    <location>
        <begin position="674"/>
        <end position="685"/>
    </location>
</feature>
<comment type="caution">
    <text evidence="4">The sequence shown here is derived from an EMBL/GenBank/DDBJ whole genome shotgun (WGS) entry which is preliminary data.</text>
</comment>
<feature type="compositionally biased region" description="Polar residues" evidence="2">
    <location>
        <begin position="519"/>
        <end position="530"/>
    </location>
</feature>
<proteinExistence type="predicted"/>
<feature type="compositionally biased region" description="Gly residues" evidence="2">
    <location>
        <begin position="456"/>
        <end position="467"/>
    </location>
</feature>
<evidence type="ECO:0000313" key="4">
    <source>
        <dbReference type="EMBL" id="MEP0866227.1"/>
    </source>
</evidence>
<dbReference type="Pfam" id="PF13699">
    <property type="entry name" value="eCIS_core"/>
    <property type="match status" value="1"/>
</dbReference>
<reference evidence="4 5" key="1">
    <citation type="submission" date="2022-04" db="EMBL/GenBank/DDBJ databases">
        <title>Positive selection, recombination, and allopatry shape intraspecific diversity of widespread and dominant cyanobacteria.</title>
        <authorList>
            <person name="Wei J."/>
            <person name="Shu W."/>
            <person name="Hu C."/>
        </authorList>
    </citation>
    <scope>NUCLEOTIDE SEQUENCE [LARGE SCALE GENOMIC DNA]</scope>
    <source>
        <strain evidence="4 5">GB2-A5</strain>
    </source>
</reference>
<feature type="compositionally biased region" description="Polar residues" evidence="2">
    <location>
        <begin position="320"/>
        <end position="337"/>
    </location>
</feature>
<feature type="compositionally biased region" description="Low complexity" evidence="2">
    <location>
        <begin position="1387"/>
        <end position="1397"/>
    </location>
</feature>
<feature type="compositionally biased region" description="Polar residues" evidence="2">
    <location>
        <begin position="551"/>
        <end position="571"/>
    </location>
</feature>